<dbReference type="EMBL" id="JBBNAE010000005">
    <property type="protein sequence ID" value="KAK9124444.1"/>
    <property type="molecule type" value="Genomic_DNA"/>
</dbReference>
<organism evidence="1 2">
    <name type="scientific">Stephania japonica</name>
    <dbReference type="NCBI Taxonomy" id="461633"/>
    <lineage>
        <taxon>Eukaryota</taxon>
        <taxon>Viridiplantae</taxon>
        <taxon>Streptophyta</taxon>
        <taxon>Embryophyta</taxon>
        <taxon>Tracheophyta</taxon>
        <taxon>Spermatophyta</taxon>
        <taxon>Magnoliopsida</taxon>
        <taxon>Ranunculales</taxon>
        <taxon>Menispermaceae</taxon>
        <taxon>Menispermoideae</taxon>
        <taxon>Cissampelideae</taxon>
        <taxon>Stephania</taxon>
    </lineage>
</organism>
<dbReference type="Proteomes" id="UP001417504">
    <property type="component" value="Unassembled WGS sequence"/>
</dbReference>
<proteinExistence type="predicted"/>
<dbReference type="AlphaFoldDB" id="A0AAP0IZ15"/>
<keyword evidence="2" id="KW-1185">Reference proteome</keyword>
<name>A0AAP0IZ15_9MAGN</name>
<protein>
    <submittedName>
        <fullName evidence="1">Uncharacterized protein</fullName>
    </submittedName>
</protein>
<accession>A0AAP0IZ15</accession>
<reference evidence="1 2" key="1">
    <citation type="submission" date="2024-01" db="EMBL/GenBank/DDBJ databases">
        <title>Genome assemblies of Stephania.</title>
        <authorList>
            <person name="Yang L."/>
        </authorList>
    </citation>
    <scope>NUCLEOTIDE SEQUENCE [LARGE SCALE GENOMIC DNA]</scope>
    <source>
        <strain evidence="1">QJT</strain>
        <tissue evidence="1">Leaf</tissue>
    </source>
</reference>
<comment type="caution">
    <text evidence="1">The sequence shown here is derived from an EMBL/GenBank/DDBJ whole genome shotgun (WGS) entry which is preliminary data.</text>
</comment>
<gene>
    <name evidence="1" type="ORF">Sjap_014046</name>
</gene>
<evidence type="ECO:0000313" key="2">
    <source>
        <dbReference type="Proteomes" id="UP001417504"/>
    </source>
</evidence>
<evidence type="ECO:0000313" key="1">
    <source>
        <dbReference type="EMBL" id="KAK9124444.1"/>
    </source>
</evidence>
<sequence>MRKWIIEREEERDRWWKREKNIAGVESVIEASTNNNNKIPRRKGQERATLSLNPVAKPRPRPRPRAMGLAIGANLSLNRRWPAPFNQHGQTTTLSQIRRHIATGLVPRTPSVTRSQLVCENLLSPAHSRSCTQSSQETDEGMPNTMYRSRRTHMRRGIALMLSVLVGKHGKRVKVSERYRVTLDQREQKESRSEGEGEGNGRASDGELEFNCIAICVFILIVAKRGSVTSIRLE</sequence>